<feature type="compositionally biased region" description="Low complexity" evidence="3">
    <location>
        <begin position="124"/>
        <end position="139"/>
    </location>
</feature>
<keyword evidence="4" id="KW-0472">Membrane</keyword>
<evidence type="ECO:0000256" key="3">
    <source>
        <dbReference type="SAM" id="MobiDB-lite"/>
    </source>
</evidence>
<comment type="caution">
    <text evidence="5">The sequence shown here is derived from an EMBL/GenBank/DDBJ whole genome shotgun (WGS) entry which is preliminary data.</text>
</comment>
<protein>
    <recommendedName>
        <fullName evidence="7">Zinc-finger domain-containing protein</fullName>
    </recommendedName>
</protein>
<gene>
    <name evidence="5" type="ORF">E4099_03450</name>
</gene>
<evidence type="ECO:0000256" key="2">
    <source>
        <dbReference type="ARBA" id="ARBA00023163"/>
    </source>
</evidence>
<keyword evidence="2" id="KW-0804">Transcription</keyword>
<dbReference type="Proteomes" id="UP000297948">
    <property type="component" value="Unassembled WGS sequence"/>
</dbReference>
<feature type="compositionally biased region" description="Basic and acidic residues" evidence="3">
    <location>
        <begin position="252"/>
        <end position="287"/>
    </location>
</feature>
<dbReference type="Gene3D" id="1.10.10.1320">
    <property type="entry name" value="Anti-sigma factor, zinc-finger domain"/>
    <property type="match status" value="1"/>
</dbReference>
<keyword evidence="4" id="KW-1133">Transmembrane helix</keyword>
<dbReference type="RefSeq" id="WP_135337404.1">
    <property type="nucleotide sequence ID" value="NZ_JBHLTX010000053.1"/>
</dbReference>
<evidence type="ECO:0000256" key="1">
    <source>
        <dbReference type="ARBA" id="ARBA00023015"/>
    </source>
</evidence>
<dbReference type="OrthoDB" id="4350643at2"/>
<feature type="transmembrane region" description="Helical" evidence="4">
    <location>
        <begin position="197"/>
        <end position="215"/>
    </location>
</feature>
<keyword evidence="1" id="KW-0805">Transcription regulation</keyword>
<evidence type="ECO:0000256" key="4">
    <source>
        <dbReference type="SAM" id="Phobius"/>
    </source>
</evidence>
<dbReference type="EMBL" id="SRID01000016">
    <property type="protein sequence ID" value="TGB17483.1"/>
    <property type="molecule type" value="Genomic_DNA"/>
</dbReference>
<feature type="region of interest" description="Disordered" evidence="3">
    <location>
        <begin position="93"/>
        <end position="192"/>
    </location>
</feature>
<organism evidence="5 6">
    <name type="scientific">Streptomyces palmae</name>
    <dbReference type="NCBI Taxonomy" id="1701085"/>
    <lineage>
        <taxon>Bacteria</taxon>
        <taxon>Bacillati</taxon>
        <taxon>Actinomycetota</taxon>
        <taxon>Actinomycetes</taxon>
        <taxon>Kitasatosporales</taxon>
        <taxon>Streptomycetaceae</taxon>
        <taxon>Streptomyces</taxon>
    </lineage>
</organism>
<feature type="compositionally biased region" description="Polar residues" evidence="3">
    <location>
        <begin position="234"/>
        <end position="245"/>
    </location>
</feature>
<keyword evidence="4" id="KW-0812">Transmembrane</keyword>
<name>A0A4Z0HIS7_9ACTN</name>
<feature type="compositionally biased region" description="Basic and acidic residues" evidence="3">
    <location>
        <begin position="93"/>
        <end position="102"/>
    </location>
</feature>
<evidence type="ECO:0008006" key="7">
    <source>
        <dbReference type="Google" id="ProtNLM"/>
    </source>
</evidence>
<reference evidence="5 6" key="1">
    <citation type="submission" date="2019-03" db="EMBL/GenBank/DDBJ databases">
        <authorList>
            <person name="Gonzalez-Pimentel J.L."/>
        </authorList>
    </citation>
    <scope>NUCLEOTIDE SEQUENCE [LARGE SCALE GENOMIC DNA]</scope>
    <source>
        <strain evidence="5 6">JCM 31289</strain>
    </source>
</reference>
<feature type="region of interest" description="Disordered" evidence="3">
    <location>
        <begin position="219"/>
        <end position="300"/>
    </location>
</feature>
<evidence type="ECO:0000313" key="5">
    <source>
        <dbReference type="EMBL" id="TGB17483.1"/>
    </source>
</evidence>
<sequence>MTSTTDTDEHPEVAEISELTEGLLSPVRAAALRRHLADCPLCADVEASLSEIRSLLGSLPGPPRMPAEIAGRIDAALAAEALLDATAPVERIEVADASDTRPTKAVSRETGPAADRVSRETESPSEAEAATGASADEAAQPSVDADAPELAGTAPSGTGSRAADRPAGRPRAATTGPGRRHPQRAGRRGHARRWPQVLLGTACAAAVIGVGGLFVQTSGSDDGDRQPAAGLGVSTRQKSPGTALSQAGLETEVQRLLDEQSGHPRRNEPTHEVTVRKSPDTTLRTEESQVPSCVQAGTGRSDAPLATRQETYQGTPAFLLVLPHPADSSRVDAFVIDAGCTTATPPAPGTILLTGTFARP</sequence>
<dbReference type="AlphaFoldDB" id="A0A4Z0HIS7"/>
<dbReference type="InterPro" id="IPR041916">
    <property type="entry name" value="Anti_sigma_zinc_sf"/>
</dbReference>
<evidence type="ECO:0000313" key="6">
    <source>
        <dbReference type="Proteomes" id="UP000297948"/>
    </source>
</evidence>
<proteinExistence type="predicted"/>
<keyword evidence="6" id="KW-1185">Reference proteome</keyword>
<accession>A0A4Z0HIS7</accession>
<feature type="compositionally biased region" description="Basic residues" evidence="3">
    <location>
        <begin position="178"/>
        <end position="192"/>
    </location>
</feature>